<organism evidence="7 8">
    <name type="scientific">Sediminicurvatus halobius</name>
    <dbReference type="NCBI Taxonomy" id="2182432"/>
    <lineage>
        <taxon>Bacteria</taxon>
        <taxon>Pseudomonadati</taxon>
        <taxon>Pseudomonadota</taxon>
        <taxon>Gammaproteobacteria</taxon>
        <taxon>Chromatiales</taxon>
        <taxon>Ectothiorhodospiraceae</taxon>
        <taxon>Sediminicurvatus</taxon>
    </lineage>
</organism>
<dbReference type="PROSITE" id="PS00893">
    <property type="entry name" value="NUDIX_BOX"/>
    <property type="match status" value="1"/>
</dbReference>
<feature type="compositionally biased region" description="Low complexity" evidence="5">
    <location>
        <begin position="162"/>
        <end position="175"/>
    </location>
</feature>
<evidence type="ECO:0000256" key="2">
    <source>
        <dbReference type="ARBA" id="ARBA00001946"/>
    </source>
</evidence>
<comment type="cofactor">
    <cofactor evidence="1">
        <name>Mn(2+)</name>
        <dbReference type="ChEBI" id="CHEBI:29035"/>
    </cofactor>
</comment>
<feature type="region of interest" description="Disordered" evidence="5">
    <location>
        <begin position="162"/>
        <end position="181"/>
    </location>
</feature>
<dbReference type="GO" id="GO:0034353">
    <property type="term" value="F:mRNA 5'-diphosphatase activity"/>
    <property type="evidence" value="ECO:0007669"/>
    <property type="project" value="UniProtKB-ARBA"/>
</dbReference>
<dbReference type="NCBIfam" id="NF001937">
    <property type="entry name" value="PRK00714.1-4"/>
    <property type="match status" value="1"/>
</dbReference>
<accession>A0A2U2MVZ6</accession>
<dbReference type="PANTHER" id="PTHR43736">
    <property type="entry name" value="ADP-RIBOSE PYROPHOSPHATASE"/>
    <property type="match status" value="1"/>
</dbReference>
<protein>
    <recommendedName>
        <fullName evidence="4">RNA pyrophosphohydrolase</fullName>
        <ecNumber evidence="4">3.6.1.-</ecNumber>
    </recommendedName>
    <alternativeName>
        <fullName evidence="4">(Di)nucleoside polyphosphate hydrolase</fullName>
    </alternativeName>
</protein>
<dbReference type="OrthoDB" id="9816040at2"/>
<dbReference type="InterPro" id="IPR000086">
    <property type="entry name" value="NUDIX_hydrolase_dom"/>
</dbReference>
<proteinExistence type="inferred from homology"/>
<dbReference type="FunFam" id="3.90.79.10:FF:000001">
    <property type="entry name" value="RNA pyrophosphohydrolase"/>
    <property type="match status" value="1"/>
</dbReference>
<comment type="cofactor">
    <cofactor evidence="4">
        <name>a divalent metal cation</name>
        <dbReference type="ChEBI" id="CHEBI:60240"/>
    </cofactor>
</comment>
<dbReference type="SUPFAM" id="SSF55811">
    <property type="entry name" value="Nudix"/>
    <property type="match status" value="1"/>
</dbReference>
<comment type="function">
    <text evidence="4">Accelerates the degradation of transcripts by removing pyrophosphate from the 5'-end of triphosphorylated RNA, leading to a more labile monophosphorylated state that can stimulate subsequent ribonuclease cleavage.</text>
</comment>
<dbReference type="Gene3D" id="3.90.79.10">
    <property type="entry name" value="Nucleoside Triphosphate Pyrophosphohydrolase"/>
    <property type="match status" value="1"/>
</dbReference>
<dbReference type="NCBIfam" id="NF001938">
    <property type="entry name" value="PRK00714.1-5"/>
    <property type="match status" value="1"/>
</dbReference>
<dbReference type="Proteomes" id="UP000245474">
    <property type="component" value="Unassembled WGS sequence"/>
</dbReference>
<dbReference type="AlphaFoldDB" id="A0A2U2MVZ6"/>
<dbReference type="HAMAP" id="MF_00298">
    <property type="entry name" value="Nudix_RppH"/>
    <property type="match status" value="1"/>
</dbReference>
<dbReference type="PRINTS" id="PR00502">
    <property type="entry name" value="NUDIXFAMILY"/>
</dbReference>
<dbReference type="CDD" id="cd03671">
    <property type="entry name" value="NUDIX_Ap4A_hydrolase_plant_like"/>
    <property type="match status" value="1"/>
</dbReference>
<sequence>MIDSDGFRPNVGIILTNDHGQVFWARRIGQDAWQFPQGGMRRDESPEAALYRELREEVGLAEDDVAILGATEGWLRYRLPRHLVRRRQRPLCIGQKQVWFMLRLVGEESAVRLDLSERPEFDDWAWVPYWEPLRQVVFFKRGVYERALSQLAPLIFPDGAPRRPAGLGRGQPPVVGRRRRG</sequence>
<reference evidence="7 8" key="1">
    <citation type="submission" date="2018-05" db="EMBL/GenBank/DDBJ databases">
        <title>Spiribacter halobius sp. nov., a moderately halophilic bacterium isolated from marine solar saltern.</title>
        <authorList>
            <person name="Zheng W.-S."/>
            <person name="Lu D.-C."/>
            <person name="Du Z.-J."/>
        </authorList>
    </citation>
    <scope>NUCLEOTIDE SEQUENCE [LARGE SCALE GENOMIC DNA]</scope>
    <source>
        <strain evidence="7 8">E85</strain>
    </source>
</reference>
<evidence type="ECO:0000256" key="1">
    <source>
        <dbReference type="ARBA" id="ARBA00001936"/>
    </source>
</evidence>
<dbReference type="PANTHER" id="PTHR43736:SF1">
    <property type="entry name" value="DIHYDRONEOPTERIN TRIPHOSPHATE DIPHOSPHATASE"/>
    <property type="match status" value="1"/>
</dbReference>
<name>A0A2U2MVZ6_9GAMM</name>
<comment type="caution">
    <text evidence="7">The sequence shown here is derived from an EMBL/GenBank/DDBJ whole genome shotgun (WGS) entry which is preliminary data.</text>
</comment>
<evidence type="ECO:0000259" key="6">
    <source>
        <dbReference type="PROSITE" id="PS51462"/>
    </source>
</evidence>
<feature type="domain" description="Nudix hydrolase" evidence="6">
    <location>
        <begin position="6"/>
        <end position="149"/>
    </location>
</feature>
<dbReference type="Pfam" id="PF00293">
    <property type="entry name" value="NUDIX"/>
    <property type="match status" value="1"/>
</dbReference>
<evidence type="ECO:0000256" key="3">
    <source>
        <dbReference type="ARBA" id="ARBA00022801"/>
    </source>
</evidence>
<evidence type="ECO:0000256" key="5">
    <source>
        <dbReference type="SAM" id="MobiDB-lite"/>
    </source>
</evidence>
<evidence type="ECO:0000256" key="4">
    <source>
        <dbReference type="HAMAP-Rule" id="MF_00298"/>
    </source>
</evidence>
<dbReference type="InterPro" id="IPR015797">
    <property type="entry name" value="NUDIX_hydrolase-like_dom_sf"/>
</dbReference>
<gene>
    <name evidence="4" type="primary">rppH</name>
    <name evidence="4" type="synonym">nudH</name>
    <name evidence="7" type="ORF">DEM34_18575</name>
</gene>
<evidence type="ECO:0000313" key="7">
    <source>
        <dbReference type="EMBL" id="PWG61030.1"/>
    </source>
</evidence>
<dbReference type="RefSeq" id="WP_109680322.1">
    <property type="nucleotide sequence ID" value="NZ_CP086615.1"/>
</dbReference>
<comment type="similarity">
    <text evidence="4">Belongs to the Nudix hydrolase family. RppH subfamily.</text>
</comment>
<evidence type="ECO:0000313" key="8">
    <source>
        <dbReference type="Proteomes" id="UP000245474"/>
    </source>
</evidence>
<comment type="cofactor">
    <cofactor evidence="2">
        <name>Mg(2+)</name>
        <dbReference type="ChEBI" id="CHEBI:18420"/>
    </cofactor>
</comment>
<feature type="short sequence motif" description="Nudix box" evidence="4">
    <location>
        <begin position="38"/>
        <end position="59"/>
    </location>
</feature>
<dbReference type="EMBL" id="QFFI01000054">
    <property type="protein sequence ID" value="PWG61030.1"/>
    <property type="molecule type" value="Genomic_DNA"/>
</dbReference>
<keyword evidence="8" id="KW-1185">Reference proteome</keyword>
<dbReference type="InterPro" id="IPR022927">
    <property type="entry name" value="RppH"/>
</dbReference>
<dbReference type="InterPro" id="IPR020476">
    <property type="entry name" value="Nudix_hydrolase"/>
</dbReference>
<dbReference type="InterPro" id="IPR020084">
    <property type="entry name" value="NUDIX_hydrolase_CS"/>
</dbReference>
<dbReference type="EC" id="3.6.1.-" evidence="4"/>
<dbReference type="PROSITE" id="PS51462">
    <property type="entry name" value="NUDIX"/>
    <property type="match status" value="1"/>
</dbReference>
<keyword evidence="3 4" id="KW-0378">Hydrolase</keyword>